<keyword evidence="7" id="KW-1185">Reference proteome</keyword>
<evidence type="ECO:0000256" key="4">
    <source>
        <dbReference type="SAM" id="MobiDB-lite"/>
    </source>
</evidence>
<dbReference type="InterPro" id="IPR010402">
    <property type="entry name" value="CCT_domain"/>
</dbReference>
<dbReference type="PANTHER" id="PTHR31874">
    <property type="entry name" value="CCT MOTIF FAMILY PROTEIN, EXPRESSED"/>
    <property type="match status" value="1"/>
</dbReference>
<feature type="region of interest" description="Disordered" evidence="4">
    <location>
        <begin position="22"/>
        <end position="63"/>
    </location>
</feature>
<comment type="caution">
    <text evidence="6">The sequence shown here is derived from an EMBL/GenBank/DDBJ whole genome shotgun (WGS) entry which is preliminary data.</text>
</comment>
<dbReference type="GO" id="GO:0005634">
    <property type="term" value="C:nucleus"/>
    <property type="evidence" value="ECO:0007669"/>
    <property type="project" value="UniProtKB-SubCell"/>
</dbReference>
<gene>
    <name evidence="6" type="ORF">H0E87_029110</name>
</gene>
<feature type="compositionally biased region" description="Low complexity" evidence="4">
    <location>
        <begin position="272"/>
        <end position="299"/>
    </location>
</feature>
<reference evidence="6" key="1">
    <citation type="journal article" date="2021" name="J. Hered.">
        <title>Genome Assembly of Salicaceae Populus deltoides (Eastern Cottonwood) I-69 Based on Nanopore Sequencing and Hi-C Technologies.</title>
        <authorList>
            <person name="Bai S."/>
            <person name="Wu H."/>
            <person name="Zhang J."/>
            <person name="Pan Z."/>
            <person name="Zhao W."/>
            <person name="Li Z."/>
            <person name="Tong C."/>
        </authorList>
    </citation>
    <scope>NUCLEOTIDE SEQUENCE</scope>
    <source>
        <tissue evidence="6">Leaf</tissue>
    </source>
</reference>
<dbReference type="GO" id="GO:0006355">
    <property type="term" value="P:regulation of DNA-templated transcription"/>
    <property type="evidence" value="ECO:0007669"/>
    <property type="project" value="TreeGrafter"/>
</dbReference>
<feature type="compositionally biased region" description="Basic residues" evidence="4">
    <location>
        <begin position="53"/>
        <end position="62"/>
    </location>
</feature>
<evidence type="ECO:0000313" key="6">
    <source>
        <dbReference type="EMBL" id="KAH8481511.1"/>
    </source>
</evidence>
<dbReference type="Proteomes" id="UP000807159">
    <property type="component" value="Chromosome 18"/>
</dbReference>
<dbReference type="EMBL" id="JACEGQ020000018">
    <property type="protein sequence ID" value="KAH8481511.1"/>
    <property type="molecule type" value="Genomic_DNA"/>
</dbReference>
<evidence type="ECO:0000256" key="3">
    <source>
        <dbReference type="PROSITE-ProRule" id="PRU00357"/>
    </source>
</evidence>
<comment type="subcellular location">
    <subcellularLocation>
        <location evidence="1 3">Nucleus</location>
    </subcellularLocation>
</comment>
<dbReference type="Pfam" id="PF06203">
    <property type="entry name" value="CCT"/>
    <property type="match status" value="1"/>
</dbReference>
<organism evidence="6 7">
    <name type="scientific">Populus deltoides</name>
    <name type="common">Eastern poplar</name>
    <name type="synonym">Eastern cottonwood</name>
    <dbReference type="NCBI Taxonomy" id="3696"/>
    <lineage>
        <taxon>Eukaryota</taxon>
        <taxon>Viridiplantae</taxon>
        <taxon>Streptophyta</taxon>
        <taxon>Embryophyta</taxon>
        <taxon>Tracheophyta</taxon>
        <taxon>Spermatophyta</taxon>
        <taxon>Magnoliopsida</taxon>
        <taxon>eudicotyledons</taxon>
        <taxon>Gunneridae</taxon>
        <taxon>Pentapetalae</taxon>
        <taxon>rosids</taxon>
        <taxon>fabids</taxon>
        <taxon>Malpighiales</taxon>
        <taxon>Salicaceae</taxon>
        <taxon>Saliceae</taxon>
        <taxon>Populus</taxon>
    </lineage>
</organism>
<evidence type="ECO:0000313" key="7">
    <source>
        <dbReference type="Proteomes" id="UP000807159"/>
    </source>
</evidence>
<feature type="domain" description="CCT" evidence="5">
    <location>
        <begin position="405"/>
        <end position="447"/>
    </location>
</feature>
<evidence type="ECO:0000256" key="2">
    <source>
        <dbReference type="ARBA" id="ARBA00023242"/>
    </source>
</evidence>
<protein>
    <recommendedName>
        <fullName evidence="5">CCT domain-containing protein</fullName>
    </recommendedName>
</protein>
<dbReference type="PROSITE" id="PS51017">
    <property type="entry name" value="CCT"/>
    <property type="match status" value="1"/>
</dbReference>
<feature type="region of interest" description="Disordered" evidence="4">
    <location>
        <begin position="442"/>
        <end position="461"/>
    </location>
</feature>
<accession>A0A8T2WNC2</accession>
<dbReference type="AlphaFoldDB" id="A0A8T2WNC2"/>
<sequence>MSSPCLSGGGRTYGFDLEIVKSSSTSSTRTSHTSSPSSTISESSNSPLAISTRKPRTTRKRPNQTYNEAAALLSSAYPNVFSSKHLTKSSKFTKPHDNSILLDQSPDLLLPLRVFDNSGFLLHQPIQEKPRFGNESKVANLRDKSSCQSSGEVDFHGNSMELCDGFDEDFDAESILDEEIEEGIDSIMGNLSVGNEMVDEVPNGISPSYGHDGGQTNSWYGNSMEYNFGGKSQFGHGMAMRRGVRALRQVDEGNWWHFPFVDMLQISPRLNTSSTTTTTTAAATRNANGNNSPDSNSIPKPKPKSKLKMKSNSSSEKKKKKLERAEMPAVVEMKNEELEEENPIKENSIPQSNQRLILKLNYDNVLNAWSDRGSPFSEETTGSAEGTDVSARLAQIDLFSENGMREASVLRYKEKRRTRLFSKKIRYQVRKVNADQRPRMKGRFVRRPNPSTSSDEHEERKKKTFNLIFHTEHMRRWRLVKERRIDIEVGPTREGAKQRLDLEIKNLIRGCQLRFSAITNRCGEDSPYVIDSDDPSVSVKENHILSEDENESDAVRAPMMPPIVCNGAEYSHDPLCFGRSTTVSSASESSALNFVYGRRKLNSVTFLSGHAPAMPKRSGDEYPSLISYDDPSAARKKQRRFSQHEHGTASMFVLQYTTERIPHALQVYKGVLSY</sequence>
<feature type="region of interest" description="Disordered" evidence="4">
    <location>
        <begin position="272"/>
        <end position="327"/>
    </location>
</feature>
<keyword evidence="2 3" id="KW-0539">Nucleus</keyword>
<dbReference type="InterPro" id="IPR052453">
    <property type="entry name" value="CONSTANS-like_ZF"/>
</dbReference>
<evidence type="ECO:0000259" key="5">
    <source>
        <dbReference type="PROSITE" id="PS51017"/>
    </source>
</evidence>
<evidence type="ECO:0000256" key="1">
    <source>
        <dbReference type="ARBA" id="ARBA00004123"/>
    </source>
</evidence>
<name>A0A8T2WNC2_POPDE</name>
<proteinExistence type="predicted"/>
<dbReference type="PANTHER" id="PTHR31874:SF10">
    <property type="entry name" value="PROTEIN CHLOROPLAST IMPORT APPARATUS 2"/>
    <property type="match status" value="1"/>
</dbReference>
<feature type="compositionally biased region" description="Low complexity" evidence="4">
    <location>
        <begin position="22"/>
        <end position="46"/>
    </location>
</feature>